<dbReference type="RefSeq" id="WP_119866228.1">
    <property type="nucleotide sequence ID" value="NZ_CP016786.1"/>
</dbReference>
<dbReference type="PRINTS" id="PR00469">
    <property type="entry name" value="PNDRDTASEII"/>
</dbReference>
<dbReference type="PANTHER" id="PTHR42949:SF3">
    <property type="entry name" value="ANAEROBIC GLYCEROL-3-PHOSPHATE DEHYDROGENASE SUBUNIT B"/>
    <property type="match status" value="1"/>
</dbReference>
<dbReference type="InterPro" id="IPR051691">
    <property type="entry name" value="Metab_Enz_Cyan_OpOx_G3PDH"/>
</dbReference>
<protein>
    <submittedName>
        <fullName evidence="3">tRNA uridine 5-carboxymethylaminomethyl modification protein</fullName>
    </submittedName>
</protein>
<dbReference type="KEGG" id="cia:BEN51_11615"/>
<keyword evidence="4" id="KW-1185">Reference proteome</keyword>
<dbReference type="PRINTS" id="PR00368">
    <property type="entry name" value="FADPNR"/>
</dbReference>
<evidence type="ECO:0000313" key="3">
    <source>
        <dbReference type="EMBL" id="ASW44103.1"/>
    </source>
</evidence>
<name>A0A343JEZ5_9CLOT</name>
<dbReference type="InterPro" id="IPR036188">
    <property type="entry name" value="FAD/NAD-bd_sf"/>
</dbReference>
<dbReference type="OrthoDB" id="9776839at2"/>
<dbReference type="Pfam" id="PF07992">
    <property type="entry name" value="Pyr_redox_2"/>
    <property type="match status" value="1"/>
</dbReference>
<feature type="domain" description="FAD/NAD(P)-binding" evidence="2">
    <location>
        <begin position="4"/>
        <end position="286"/>
    </location>
</feature>
<gene>
    <name evidence="3" type="ORF">BEN51_11615</name>
</gene>
<dbReference type="SUPFAM" id="SSF51905">
    <property type="entry name" value="FAD/NAD(P)-binding domain"/>
    <property type="match status" value="1"/>
</dbReference>
<evidence type="ECO:0000259" key="2">
    <source>
        <dbReference type="Pfam" id="PF07992"/>
    </source>
</evidence>
<reference evidence="3 4" key="1">
    <citation type="submission" date="2016-08" db="EMBL/GenBank/DDBJ databases">
        <title>Complete Genome Sequence Of The Indigo Reducing Clostridium isatidis DSM15098.</title>
        <authorList>
            <person name="Little G.T."/>
            <person name="Minton N.P."/>
        </authorList>
    </citation>
    <scope>NUCLEOTIDE SEQUENCE [LARGE SCALE GENOMIC DNA]</scope>
    <source>
        <strain evidence="3 4">DSM 15098</strain>
    </source>
</reference>
<evidence type="ECO:0000256" key="1">
    <source>
        <dbReference type="ARBA" id="ARBA00023002"/>
    </source>
</evidence>
<dbReference type="AlphaFoldDB" id="A0A343JEZ5"/>
<dbReference type="Proteomes" id="UP000264883">
    <property type="component" value="Chromosome"/>
</dbReference>
<proteinExistence type="predicted"/>
<organism evidence="3 4">
    <name type="scientific">Clostridium isatidis</name>
    <dbReference type="NCBI Taxonomy" id="182773"/>
    <lineage>
        <taxon>Bacteria</taxon>
        <taxon>Bacillati</taxon>
        <taxon>Bacillota</taxon>
        <taxon>Clostridia</taxon>
        <taxon>Eubacteriales</taxon>
        <taxon>Clostridiaceae</taxon>
        <taxon>Clostridium</taxon>
    </lineage>
</organism>
<evidence type="ECO:0000313" key="4">
    <source>
        <dbReference type="Proteomes" id="UP000264883"/>
    </source>
</evidence>
<dbReference type="Gene3D" id="3.50.50.60">
    <property type="entry name" value="FAD/NAD(P)-binding domain"/>
    <property type="match status" value="2"/>
</dbReference>
<dbReference type="PANTHER" id="PTHR42949">
    <property type="entry name" value="ANAEROBIC GLYCEROL-3-PHOSPHATE DEHYDROGENASE SUBUNIT B"/>
    <property type="match status" value="1"/>
</dbReference>
<keyword evidence="1" id="KW-0560">Oxidoreductase</keyword>
<dbReference type="InterPro" id="IPR023753">
    <property type="entry name" value="FAD/NAD-binding_dom"/>
</dbReference>
<dbReference type="EMBL" id="CP016786">
    <property type="protein sequence ID" value="ASW44103.1"/>
    <property type="molecule type" value="Genomic_DNA"/>
</dbReference>
<accession>A0A343JEZ5</accession>
<dbReference type="GO" id="GO:0016491">
    <property type="term" value="F:oxidoreductase activity"/>
    <property type="evidence" value="ECO:0007669"/>
    <property type="project" value="UniProtKB-KW"/>
</dbReference>
<sequence length="316" mass="35213">MLQYDLVIVGGGASGLSAGVSALRNGIKNVLILDRNNELGGNLNIFIHNGFGRYFLGTEVTGPELSSELIREYRALKGSFKLNTELLEISKNKVLTYVNPEEGIQEIKASSIILASGCREKFTGNINIPIHRYTGIFTLLSAHKLVNLQGYLPGKKVVVVGNNKWSLIFARRLEIEGAEIQAFLDTSKNGLEEYLDIIEGFNINIIKKHRVIELYGNERIKSVDIRNLEDNTVKNIECDSLVLKIGYYPETFLIRKVNMILDDKGHPVVNKDFQTSEKGIFATGTLVLGEESVFSSGENGYIVGKNASEYIKKYIY</sequence>